<evidence type="ECO:0000313" key="5">
    <source>
        <dbReference type="Proteomes" id="UP000321034"/>
    </source>
</evidence>
<dbReference type="Gene3D" id="3.40.190.10">
    <property type="entry name" value="Periplasmic binding protein-like II"/>
    <property type="match status" value="2"/>
</dbReference>
<dbReference type="PANTHER" id="PTHR42996:SF1">
    <property type="entry name" value="PHOSPHATE-BINDING PROTEIN PSTS"/>
    <property type="match status" value="1"/>
</dbReference>
<dbReference type="SUPFAM" id="SSF53850">
    <property type="entry name" value="Periplasmic binding protein-like II"/>
    <property type="match status" value="1"/>
</dbReference>
<dbReference type="PANTHER" id="PTHR42996">
    <property type="entry name" value="PHOSPHATE-BINDING PROTEIN PSTS"/>
    <property type="match status" value="1"/>
</dbReference>
<dbReference type="InterPro" id="IPR050962">
    <property type="entry name" value="Phosphate-bind_PstS"/>
</dbReference>
<evidence type="ECO:0000259" key="3">
    <source>
        <dbReference type="Pfam" id="PF12849"/>
    </source>
</evidence>
<dbReference type="OrthoDB" id="9801510at2"/>
<comment type="caution">
    <text evidence="4">The sequence shown here is derived from an EMBL/GenBank/DDBJ whole genome shotgun (WGS) entry which is preliminary data.</text>
</comment>
<reference evidence="4 5" key="1">
    <citation type="submission" date="2019-08" db="EMBL/GenBank/DDBJ databases">
        <authorList>
            <person name="Dong K."/>
        </authorList>
    </citation>
    <scope>NUCLEOTIDE SEQUENCE [LARGE SCALE GENOMIC DNA]</scope>
    <source>
        <strain evidence="4 5">JCM14558</strain>
    </source>
</reference>
<sequence length="567" mass="58206">MFGGMRRARLFSAAALVAVTAVIAGVAPAANAAGWTHISGTGSTWAQTALDWARRDVAASTGMTVNYSGIGSSAGRGDFVNGTVDFAVSELPFQSTPEYGGPPERPTRGYTYIPATAGGTALAYNLRVDGRNFTDLRLSGRTIAGIFSGTIGRWNDPAILADNPRVNLPDSAITPIVRADSTGSSASFSRWLSREFGDVWTAGSSSTFPLPRNGVAQSGSLGVSGYVAQSYGQGAITYVENSYATRAGLSTVKVLNAAGYYVGPTATNVSIALLGAAVDADQTQILDGVYDNPDPRAYPLSSYAYLIAPTEVGGIFTADKGRSLAEFARHFLCESQQRADSLGNAPLPVNLVRAGLAQAARIPGADAASLGIDGCRNPTFRSGETSISDNALTQTAPYPPACDRIGADCVTTDGSVWLEASVLPATDGDLSLSVPTGTTVVFDEPAIVDGRSVTTGSLPRFSVVDERHVSRPGYTVHSSVTDFISGSQTIPASALTLTPAVDAGSTASGLAAAPAFTGSSTGALFADAAPGGGIGTAVLTGGFRLIAPLDAEPGTYRARMTLTIVSR</sequence>
<dbReference type="InterPro" id="IPR024370">
    <property type="entry name" value="PBP_domain"/>
</dbReference>
<evidence type="ECO:0000256" key="2">
    <source>
        <dbReference type="SAM" id="SignalP"/>
    </source>
</evidence>
<protein>
    <submittedName>
        <fullName evidence="4">Phosphate ABC transporter substrate-binding protein</fullName>
    </submittedName>
</protein>
<gene>
    <name evidence="4" type="ORF">FVP77_01860</name>
</gene>
<evidence type="ECO:0000313" key="4">
    <source>
        <dbReference type="EMBL" id="TXK12253.1"/>
    </source>
</evidence>
<dbReference type="EMBL" id="VRSV01000001">
    <property type="protein sequence ID" value="TXK12253.1"/>
    <property type="molecule type" value="Genomic_DNA"/>
</dbReference>
<feature type="signal peptide" evidence="2">
    <location>
        <begin position="1"/>
        <end position="32"/>
    </location>
</feature>
<feature type="chain" id="PRO_5022945966" evidence="2">
    <location>
        <begin position="33"/>
        <end position="567"/>
    </location>
</feature>
<keyword evidence="2" id="KW-0732">Signal</keyword>
<proteinExistence type="inferred from homology"/>
<name>A0A5C8I2Z1_9MICO</name>
<dbReference type="CDD" id="cd13565">
    <property type="entry name" value="PBP2_PstS"/>
    <property type="match status" value="1"/>
</dbReference>
<keyword evidence="5" id="KW-1185">Reference proteome</keyword>
<dbReference type="Proteomes" id="UP000321034">
    <property type="component" value="Unassembled WGS sequence"/>
</dbReference>
<feature type="domain" description="PBP" evidence="3">
    <location>
        <begin position="28"/>
        <end position="327"/>
    </location>
</feature>
<dbReference type="Pfam" id="PF12849">
    <property type="entry name" value="PBP_like_2"/>
    <property type="match status" value="1"/>
</dbReference>
<comment type="similarity">
    <text evidence="1">Belongs to the PstS family.</text>
</comment>
<evidence type="ECO:0000256" key="1">
    <source>
        <dbReference type="ARBA" id="ARBA00008725"/>
    </source>
</evidence>
<organism evidence="4 5">
    <name type="scientific">Microbacterium hatanonis</name>
    <dbReference type="NCBI Taxonomy" id="404366"/>
    <lineage>
        <taxon>Bacteria</taxon>
        <taxon>Bacillati</taxon>
        <taxon>Actinomycetota</taxon>
        <taxon>Actinomycetes</taxon>
        <taxon>Micrococcales</taxon>
        <taxon>Microbacteriaceae</taxon>
        <taxon>Microbacterium</taxon>
    </lineage>
</organism>
<dbReference type="AlphaFoldDB" id="A0A5C8I2Z1"/>
<accession>A0A5C8I2Z1</accession>